<evidence type="ECO:0000313" key="2">
    <source>
        <dbReference type="Proteomes" id="UP001595872"/>
    </source>
</evidence>
<proteinExistence type="predicted"/>
<evidence type="ECO:0000313" key="1">
    <source>
        <dbReference type="EMBL" id="MFC4912060.1"/>
    </source>
</evidence>
<comment type="caution">
    <text evidence="1">The sequence shown here is derived from an EMBL/GenBank/DDBJ whole genome shotgun (WGS) entry which is preliminary data.</text>
</comment>
<gene>
    <name evidence="1" type="ORF">ACFPCY_32495</name>
</gene>
<name>A0ABV9U905_9ACTN</name>
<organism evidence="1 2">
    <name type="scientific">Actinomadura gamaensis</name>
    <dbReference type="NCBI Taxonomy" id="1763541"/>
    <lineage>
        <taxon>Bacteria</taxon>
        <taxon>Bacillati</taxon>
        <taxon>Actinomycetota</taxon>
        <taxon>Actinomycetes</taxon>
        <taxon>Streptosporangiales</taxon>
        <taxon>Thermomonosporaceae</taxon>
        <taxon>Actinomadura</taxon>
    </lineage>
</organism>
<accession>A0ABV9U905</accession>
<keyword evidence="2" id="KW-1185">Reference proteome</keyword>
<dbReference type="Proteomes" id="UP001595872">
    <property type="component" value="Unassembled WGS sequence"/>
</dbReference>
<protein>
    <submittedName>
        <fullName evidence="1">Uncharacterized protein</fullName>
    </submittedName>
</protein>
<reference evidence="2" key="1">
    <citation type="journal article" date="2019" name="Int. J. Syst. Evol. Microbiol.">
        <title>The Global Catalogue of Microorganisms (GCM) 10K type strain sequencing project: providing services to taxonomists for standard genome sequencing and annotation.</title>
        <authorList>
            <consortium name="The Broad Institute Genomics Platform"/>
            <consortium name="The Broad Institute Genome Sequencing Center for Infectious Disease"/>
            <person name="Wu L."/>
            <person name="Ma J."/>
        </authorList>
    </citation>
    <scope>NUCLEOTIDE SEQUENCE [LARGE SCALE GENOMIC DNA]</scope>
    <source>
        <strain evidence="2">KLKA75</strain>
    </source>
</reference>
<dbReference type="RefSeq" id="WP_378261619.1">
    <property type="nucleotide sequence ID" value="NZ_JBHSIT010000011.1"/>
</dbReference>
<dbReference type="EMBL" id="JBHSIT010000011">
    <property type="protein sequence ID" value="MFC4912060.1"/>
    <property type="molecule type" value="Genomic_DNA"/>
</dbReference>
<sequence>MSENQQHPFYESWEDRKIMRFRALLVTHLEIRPHFVIQLDRGVSFESTALPYKKSGPEAGAPTTSFAKLSRQELETLIGSRPLVWLIFDDGHHMMVFSNEWHVLLFPRENDTWRLEVPGYSPITYPSAEFGSGASG</sequence>